<dbReference type="AlphaFoldDB" id="A0A8H3XHE6"/>
<evidence type="ECO:0000313" key="1">
    <source>
        <dbReference type="EMBL" id="KAF0466797.1"/>
    </source>
</evidence>
<organism evidence="1 2">
    <name type="scientific">Gigaspora margarita</name>
    <dbReference type="NCBI Taxonomy" id="4874"/>
    <lineage>
        <taxon>Eukaryota</taxon>
        <taxon>Fungi</taxon>
        <taxon>Fungi incertae sedis</taxon>
        <taxon>Mucoromycota</taxon>
        <taxon>Glomeromycotina</taxon>
        <taxon>Glomeromycetes</taxon>
        <taxon>Diversisporales</taxon>
        <taxon>Gigasporaceae</taxon>
        <taxon>Gigaspora</taxon>
    </lineage>
</organism>
<dbReference type="EMBL" id="WTPW01000960">
    <property type="protein sequence ID" value="KAF0466797.1"/>
    <property type="molecule type" value="Genomic_DNA"/>
</dbReference>
<sequence>MADPNTTKVMVALFARIGVEGIHQQNQVNVENIENVYPLLDISGVSRYHTHQHILEELKNKFIQAIITEHWNQEKFTKFLTSNICQRISSYYFRSS</sequence>
<dbReference type="Proteomes" id="UP000439903">
    <property type="component" value="Unassembled WGS sequence"/>
</dbReference>
<comment type="caution">
    <text evidence="1">The sequence shown here is derived from an EMBL/GenBank/DDBJ whole genome shotgun (WGS) entry which is preliminary data.</text>
</comment>
<reference evidence="1 2" key="1">
    <citation type="journal article" date="2019" name="Environ. Microbiol.">
        <title>At the nexus of three kingdoms: the genome of the mycorrhizal fungus Gigaspora margarita provides insights into plant, endobacterial and fungal interactions.</title>
        <authorList>
            <person name="Venice F."/>
            <person name="Ghignone S."/>
            <person name="Salvioli di Fossalunga A."/>
            <person name="Amselem J."/>
            <person name="Novero M."/>
            <person name="Xianan X."/>
            <person name="Sedzielewska Toro K."/>
            <person name="Morin E."/>
            <person name="Lipzen A."/>
            <person name="Grigoriev I.V."/>
            <person name="Henrissat B."/>
            <person name="Martin F.M."/>
            <person name="Bonfante P."/>
        </authorList>
    </citation>
    <scope>NUCLEOTIDE SEQUENCE [LARGE SCALE GENOMIC DNA]</scope>
    <source>
        <strain evidence="1 2">BEG34</strain>
    </source>
</reference>
<gene>
    <name evidence="1" type="ORF">F8M41_026089</name>
</gene>
<evidence type="ECO:0000313" key="2">
    <source>
        <dbReference type="Proteomes" id="UP000439903"/>
    </source>
</evidence>
<accession>A0A8H3XHE6</accession>
<proteinExistence type="predicted"/>
<keyword evidence="2" id="KW-1185">Reference proteome</keyword>
<dbReference type="OrthoDB" id="5548359at2759"/>
<protein>
    <submittedName>
        <fullName evidence="1">Uncharacterized protein</fullName>
    </submittedName>
</protein>
<name>A0A8H3XHE6_GIGMA</name>